<dbReference type="WBParaSite" id="SBAD_0000438901-mRNA-1">
    <property type="protein sequence ID" value="SBAD_0000438901-mRNA-1"/>
    <property type="gene ID" value="SBAD_0000438901"/>
</dbReference>
<reference evidence="4" key="1">
    <citation type="submission" date="2016-06" db="UniProtKB">
        <authorList>
            <consortium name="WormBaseParasite"/>
        </authorList>
    </citation>
    <scope>IDENTIFICATION</scope>
</reference>
<evidence type="ECO:0000313" key="4">
    <source>
        <dbReference type="WBParaSite" id="SBAD_0000438901-mRNA-1"/>
    </source>
</evidence>
<dbReference type="EMBL" id="UZAM01008187">
    <property type="protein sequence ID" value="VDP03686.1"/>
    <property type="molecule type" value="Genomic_DNA"/>
</dbReference>
<dbReference type="Proteomes" id="UP000270296">
    <property type="component" value="Unassembled WGS sequence"/>
</dbReference>
<evidence type="ECO:0000313" key="2">
    <source>
        <dbReference type="EMBL" id="VDP03686.1"/>
    </source>
</evidence>
<proteinExistence type="predicted"/>
<feature type="compositionally biased region" description="Pro residues" evidence="1">
    <location>
        <begin position="15"/>
        <end position="27"/>
    </location>
</feature>
<protein>
    <submittedName>
        <fullName evidence="4">WH2 domain-containing protein</fullName>
    </submittedName>
</protein>
<reference evidence="2 3" key="2">
    <citation type="submission" date="2018-11" db="EMBL/GenBank/DDBJ databases">
        <authorList>
            <consortium name="Pathogen Informatics"/>
        </authorList>
    </citation>
    <scope>NUCLEOTIDE SEQUENCE [LARGE SCALE GENOMIC DNA]</scope>
</reference>
<organism evidence="4">
    <name type="scientific">Soboliphyme baturini</name>
    <dbReference type="NCBI Taxonomy" id="241478"/>
    <lineage>
        <taxon>Eukaryota</taxon>
        <taxon>Metazoa</taxon>
        <taxon>Ecdysozoa</taxon>
        <taxon>Nematoda</taxon>
        <taxon>Enoplea</taxon>
        <taxon>Dorylaimia</taxon>
        <taxon>Dioctophymatida</taxon>
        <taxon>Dioctophymatoidea</taxon>
        <taxon>Soboliphymatidae</taxon>
        <taxon>Soboliphyme</taxon>
    </lineage>
</organism>
<accession>A0A183IKR1</accession>
<keyword evidence="3" id="KW-1185">Reference proteome</keyword>
<gene>
    <name evidence="2" type="ORF">SBAD_LOCUS4207</name>
</gene>
<dbReference type="AlphaFoldDB" id="A0A183IKR1"/>
<sequence>MVNKNSLSGLQRVAVPPPPPPPPPPPYSSVARKPFNQAIAKQRTVVNKKDNARYRFRNTMELRSTLIN</sequence>
<evidence type="ECO:0000256" key="1">
    <source>
        <dbReference type="SAM" id="MobiDB-lite"/>
    </source>
</evidence>
<evidence type="ECO:0000313" key="3">
    <source>
        <dbReference type="Proteomes" id="UP000270296"/>
    </source>
</evidence>
<feature type="region of interest" description="Disordered" evidence="1">
    <location>
        <begin position="1"/>
        <end position="33"/>
    </location>
</feature>
<name>A0A183IKR1_9BILA</name>